<evidence type="ECO:0000259" key="1">
    <source>
        <dbReference type="Pfam" id="PF10686"/>
    </source>
</evidence>
<protein>
    <submittedName>
        <fullName evidence="2">DUF2493 domain-containing protein</fullName>
    </submittedName>
</protein>
<dbReference type="InterPro" id="IPR019627">
    <property type="entry name" value="YAcAr"/>
</dbReference>
<sequence>MRVLICAGRFYADAKSMTRILDLYSQLHQIQVVIHGGHQCSGGVIERWARDADLHVVRYPANWAMHGKYAELRRNLFMLEDSKPDAILAFPGGEDTADCIRQAKKAGITVVEVDL</sequence>
<evidence type="ECO:0000313" key="3">
    <source>
        <dbReference type="Proteomes" id="UP000317663"/>
    </source>
</evidence>
<keyword evidence="3" id="KW-1185">Reference proteome</keyword>
<gene>
    <name evidence="2" type="ORF">EAH77_01360</name>
</gene>
<comment type="caution">
    <text evidence="2">The sequence shown here is derived from an EMBL/GenBank/DDBJ whole genome shotgun (WGS) entry which is preliminary data.</text>
</comment>
<dbReference type="EMBL" id="RCZD01000001">
    <property type="protein sequence ID" value="TPG64925.1"/>
    <property type="molecule type" value="Genomic_DNA"/>
</dbReference>
<reference evidence="2 3" key="1">
    <citation type="journal article" date="2019" name="Environ. Microbiol.">
        <title>Species interactions and distinct microbial communities in high Arctic permafrost affected cryosols are associated with the CH4 and CO2 gas fluxes.</title>
        <authorList>
            <person name="Altshuler I."/>
            <person name="Hamel J."/>
            <person name="Turney S."/>
            <person name="Magnuson E."/>
            <person name="Levesque R."/>
            <person name="Greer C."/>
            <person name="Whyte L.G."/>
        </authorList>
    </citation>
    <scope>NUCLEOTIDE SEQUENCE [LARGE SCALE GENOMIC DNA]</scope>
    <source>
        <strain evidence="2 3">E4</strain>
    </source>
</reference>
<dbReference type="OrthoDB" id="572639at2"/>
<accession>A0A502GTB9</accession>
<name>A0A502GTB9_9GAMM</name>
<dbReference type="RefSeq" id="WP_140470009.1">
    <property type="nucleotide sequence ID" value="NZ_RCZD01000001.1"/>
</dbReference>
<evidence type="ECO:0000313" key="2">
    <source>
        <dbReference type="EMBL" id="TPG64925.1"/>
    </source>
</evidence>
<organism evidence="2 3">
    <name type="scientific">Ewingella americana</name>
    <dbReference type="NCBI Taxonomy" id="41202"/>
    <lineage>
        <taxon>Bacteria</taxon>
        <taxon>Pseudomonadati</taxon>
        <taxon>Pseudomonadota</taxon>
        <taxon>Gammaproteobacteria</taxon>
        <taxon>Enterobacterales</taxon>
        <taxon>Yersiniaceae</taxon>
        <taxon>Ewingella</taxon>
    </lineage>
</organism>
<feature type="domain" description="YspA cpYpsA-related SLOG" evidence="1">
    <location>
        <begin position="1"/>
        <end position="66"/>
    </location>
</feature>
<dbReference type="Pfam" id="PF10686">
    <property type="entry name" value="YAcAr"/>
    <property type="match status" value="1"/>
</dbReference>
<dbReference type="AlphaFoldDB" id="A0A502GTB9"/>
<proteinExistence type="predicted"/>
<dbReference type="Proteomes" id="UP000317663">
    <property type="component" value="Unassembled WGS sequence"/>
</dbReference>